<keyword evidence="8" id="KW-1185">Reference proteome</keyword>
<feature type="transmembrane region" description="Helical" evidence="5">
    <location>
        <begin position="91"/>
        <end position="117"/>
    </location>
</feature>
<dbReference type="PANTHER" id="PTHR30221">
    <property type="entry name" value="SMALL-CONDUCTANCE MECHANOSENSITIVE CHANNEL"/>
    <property type="match status" value="1"/>
</dbReference>
<comment type="caution">
    <text evidence="7">The sequence shown here is derived from an EMBL/GenBank/DDBJ whole genome shotgun (WGS) entry which is preliminary data.</text>
</comment>
<comment type="subcellular location">
    <subcellularLocation>
        <location evidence="1">Membrane</location>
    </subcellularLocation>
</comment>
<keyword evidence="2 5" id="KW-0812">Transmembrane</keyword>
<feature type="transmembrane region" description="Helical" evidence="5">
    <location>
        <begin position="57"/>
        <end position="79"/>
    </location>
</feature>
<dbReference type="GO" id="GO:0016020">
    <property type="term" value="C:membrane"/>
    <property type="evidence" value="ECO:0007669"/>
    <property type="project" value="UniProtKB-SubCell"/>
</dbReference>
<proteinExistence type="predicted"/>
<evidence type="ECO:0000256" key="5">
    <source>
        <dbReference type="SAM" id="Phobius"/>
    </source>
</evidence>
<dbReference type="InterPro" id="IPR006685">
    <property type="entry name" value="MscS_channel_2nd"/>
</dbReference>
<evidence type="ECO:0000313" key="8">
    <source>
        <dbReference type="Proteomes" id="UP000315648"/>
    </source>
</evidence>
<dbReference type="EMBL" id="VMBG01000002">
    <property type="protein sequence ID" value="TSJ77189.1"/>
    <property type="molecule type" value="Genomic_DNA"/>
</dbReference>
<evidence type="ECO:0000259" key="6">
    <source>
        <dbReference type="Pfam" id="PF00924"/>
    </source>
</evidence>
<name>A0A556QKM9_9BACT</name>
<accession>A0A556QKM9</accession>
<reference evidence="7 8" key="1">
    <citation type="submission" date="2019-07" db="EMBL/GenBank/DDBJ databases">
        <title>Description of 53C-WASEF.</title>
        <authorList>
            <person name="Pitt A."/>
            <person name="Hahn M.W."/>
        </authorList>
    </citation>
    <scope>NUCLEOTIDE SEQUENCE [LARGE SCALE GENOMIC DNA]</scope>
    <source>
        <strain evidence="7 8">53C-WASEF</strain>
    </source>
</reference>
<organism evidence="7 8">
    <name type="scientific">Rariglobus hedericola</name>
    <dbReference type="NCBI Taxonomy" id="2597822"/>
    <lineage>
        <taxon>Bacteria</taxon>
        <taxon>Pseudomonadati</taxon>
        <taxon>Verrucomicrobiota</taxon>
        <taxon>Opitutia</taxon>
        <taxon>Opitutales</taxon>
        <taxon>Opitutaceae</taxon>
        <taxon>Rariglobus</taxon>
    </lineage>
</organism>
<sequence>MDNILPQLQLALARVITSLPAAIAIIIGAFILHFVLNRGLKLLADRTRLEHRDVAPFLKIGDWIITGATLVLLLGVFGFNLGGLWTMLTTVLAMVAIGFIAVWSVLSNWLCTLVILITRPFDIGDEVEFVGEEVRGRVVNLNFIFTTLQTEDSGVMQIPNNLFFQRVMKRRAPTLRSAHSLAEQLNKTDHARI</sequence>
<evidence type="ECO:0000256" key="4">
    <source>
        <dbReference type="ARBA" id="ARBA00023136"/>
    </source>
</evidence>
<dbReference type="OrthoDB" id="194757at2"/>
<dbReference type="PANTHER" id="PTHR30221:SF8">
    <property type="entry name" value="SMALL-CONDUCTANCE MECHANOSENSITIVE CHANNEL"/>
    <property type="match status" value="1"/>
</dbReference>
<dbReference type="InterPro" id="IPR045275">
    <property type="entry name" value="MscS_archaea/bacteria_type"/>
</dbReference>
<protein>
    <submittedName>
        <fullName evidence="7">Mechanosensitive ion channel family protein</fullName>
    </submittedName>
</protein>
<evidence type="ECO:0000313" key="7">
    <source>
        <dbReference type="EMBL" id="TSJ77189.1"/>
    </source>
</evidence>
<dbReference type="InterPro" id="IPR023408">
    <property type="entry name" value="MscS_beta-dom_sf"/>
</dbReference>
<feature type="domain" description="Mechanosensitive ion channel MscS" evidence="6">
    <location>
        <begin position="105"/>
        <end position="166"/>
    </location>
</feature>
<evidence type="ECO:0000256" key="2">
    <source>
        <dbReference type="ARBA" id="ARBA00022692"/>
    </source>
</evidence>
<dbReference type="Pfam" id="PF00924">
    <property type="entry name" value="MS_channel_2nd"/>
    <property type="match status" value="1"/>
</dbReference>
<keyword evidence="4 5" id="KW-0472">Membrane</keyword>
<dbReference type="InterPro" id="IPR010920">
    <property type="entry name" value="LSM_dom_sf"/>
</dbReference>
<dbReference type="SUPFAM" id="SSF50182">
    <property type="entry name" value="Sm-like ribonucleoproteins"/>
    <property type="match status" value="1"/>
</dbReference>
<gene>
    <name evidence="7" type="ORF">FPL22_13905</name>
</gene>
<dbReference type="Gene3D" id="2.30.30.60">
    <property type="match status" value="1"/>
</dbReference>
<keyword evidence="3 5" id="KW-1133">Transmembrane helix</keyword>
<feature type="transmembrane region" description="Helical" evidence="5">
    <location>
        <begin position="12"/>
        <end position="36"/>
    </location>
</feature>
<evidence type="ECO:0000256" key="1">
    <source>
        <dbReference type="ARBA" id="ARBA00004370"/>
    </source>
</evidence>
<evidence type="ECO:0000256" key="3">
    <source>
        <dbReference type="ARBA" id="ARBA00022989"/>
    </source>
</evidence>
<dbReference type="GO" id="GO:0008381">
    <property type="term" value="F:mechanosensitive monoatomic ion channel activity"/>
    <property type="evidence" value="ECO:0007669"/>
    <property type="project" value="InterPro"/>
</dbReference>
<dbReference type="AlphaFoldDB" id="A0A556QKM9"/>
<dbReference type="Proteomes" id="UP000315648">
    <property type="component" value="Unassembled WGS sequence"/>
</dbReference>
<dbReference type="RefSeq" id="WP_144353592.1">
    <property type="nucleotide sequence ID" value="NZ_CBCRVV010000016.1"/>
</dbReference>